<sequence>MPTDEPMTKTDQSKLENYLARDKAFDPFADMGELHCLDVFRRSLLRSSPKPEPRLSRKRWSSEYTRGGQAKTTADTLRNGTERPVLSLGEGKRTGSGYTPITVI</sequence>
<keyword evidence="3" id="KW-1185">Reference proteome</keyword>
<feature type="region of interest" description="Disordered" evidence="1">
    <location>
        <begin position="45"/>
        <end position="104"/>
    </location>
</feature>
<feature type="compositionally biased region" description="Polar residues" evidence="1">
    <location>
        <begin position="70"/>
        <end position="79"/>
    </location>
</feature>
<evidence type="ECO:0000313" key="2">
    <source>
        <dbReference type="EMBL" id="KAG2329457.1"/>
    </source>
</evidence>
<protein>
    <submittedName>
        <fullName evidence="2">Uncharacterized protein</fullName>
    </submittedName>
</protein>
<evidence type="ECO:0000313" key="3">
    <source>
        <dbReference type="Proteomes" id="UP000886595"/>
    </source>
</evidence>
<dbReference type="Proteomes" id="UP000886595">
    <property type="component" value="Unassembled WGS sequence"/>
</dbReference>
<dbReference type="AlphaFoldDB" id="A0A8X8BD15"/>
<evidence type="ECO:0000256" key="1">
    <source>
        <dbReference type="SAM" id="MobiDB-lite"/>
    </source>
</evidence>
<comment type="caution">
    <text evidence="2">The sequence shown here is derived from an EMBL/GenBank/DDBJ whole genome shotgun (WGS) entry which is preliminary data.</text>
</comment>
<proteinExistence type="predicted"/>
<reference evidence="2 3" key="1">
    <citation type="submission" date="2020-02" db="EMBL/GenBank/DDBJ databases">
        <authorList>
            <person name="Ma Q."/>
            <person name="Huang Y."/>
            <person name="Song X."/>
            <person name="Pei D."/>
        </authorList>
    </citation>
    <scope>NUCLEOTIDE SEQUENCE [LARGE SCALE GENOMIC DNA]</scope>
    <source>
        <strain evidence="2">Sxm20200214</strain>
        <tissue evidence="2">Leaf</tissue>
    </source>
</reference>
<accession>A0A8X8BD15</accession>
<dbReference type="OrthoDB" id="742916at2759"/>
<gene>
    <name evidence="2" type="ORF">Bca52824_000637</name>
</gene>
<name>A0A8X8BD15_BRACI</name>
<organism evidence="2 3">
    <name type="scientific">Brassica carinata</name>
    <name type="common">Ethiopian mustard</name>
    <name type="synonym">Abyssinian cabbage</name>
    <dbReference type="NCBI Taxonomy" id="52824"/>
    <lineage>
        <taxon>Eukaryota</taxon>
        <taxon>Viridiplantae</taxon>
        <taxon>Streptophyta</taxon>
        <taxon>Embryophyta</taxon>
        <taxon>Tracheophyta</taxon>
        <taxon>Spermatophyta</taxon>
        <taxon>Magnoliopsida</taxon>
        <taxon>eudicotyledons</taxon>
        <taxon>Gunneridae</taxon>
        <taxon>Pentapetalae</taxon>
        <taxon>rosids</taxon>
        <taxon>malvids</taxon>
        <taxon>Brassicales</taxon>
        <taxon>Brassicaceae</taxon>
        <taxon>Brassiceae</taxon>
        <taxon>Brassica</taxon>
    </lineage>
</organism>
<dbReference type="EMBL" id="JAAMPC010000001">
    <property type="protein sequence ID" value="KAG2329457.1"/>
    <property type="molecule type" value="Genomic_DNA"/>
</dbReference>